<feature type="coiled-coil region" evidence="1">
    <location>
        <begin position="221"/>
        <end position="255"/>
    </location>
</feature>
<feature type="region of interest" description="Disordered" evidence="2">
    <location>
        <begin position="50"/>
        <end position="69"/>
    </location>
</feature>
<evidence type="ECO:0000313" key="5">
    <source>
        <dbReference type="Proteomes" id="UP000593562"/>
    </source>
</evidence>
<reference evidence="4 5" key="1">
    <citation type="journal article" date="2020" name="Nat. Commun.">
        <title>Genome of Tripterygium wilfordii and identification of cytochrome P450 involved in triptolide biosynthesis.</title>
        <authorList>
            <person name="Tu L."/>
            <person name="Su P."/>
            <person name="Zhang Z."/>
            <person name="Gao L."/>
            <person name="Wang J."/>
            <person name="Hu T."/>
            <person name="Zhou J."/>
            <person name="Zhang Y."/>
            <person name="Zhao Y."/>
            <person name="Liu Y."/>
            <person name="Song Y."/>
            <person name="Tong Y."/>
            <person name="Lu Y."/>
            <person name="Yang J."/>
            <person name="Xu C."/>
            <person name="Jia M."/>
            <person name="Peters R.J."/>
            <person name="Huang L."/>
            <person name="Gao W."/>
        </authorList>
    </citation>
    <scope>NUCLEOTIDE SEQUENCE [LARGE SCALE GENOMIC DNA]</scope>
    <source>
        <strain evidence="5">cv. XIE 37</strain>
        <tissue evidence="4">Leaf</tissue>
    </source>
</reference>
<dbReference type="InterPro" id="IPR027640">
    <property type="entry name" value="Kinesin-like_fam"/>
</dbReference>
<comment type="caution">
    <text evidence="4">The sequence shown here is derived from an EMBL/GenBank/DDBJ whole genome shotgun (WGS) entry which is preliminary data.</text>
</comment>
<organism evidence="4 5">
    <name type="scientific">Tripterygium wilfordii</name>
    <name type="common">Thunder God vine</name>
    <dbReference type="NCBI Taxonomy" id="458696"/>
    <lineage>
        <taxon>Eukaryota</taxon>
        <taxon>Viridiplantae</taxon>
        <taxon>Streptophyta</taxon>
        <taxon>Embryophyta</taxon>
        <taxon>Tracheophyta</taxon>
        <taxon>Spermatophyta</taxon>
        <taxon>Magnoliopsida</taxon>
        <taxon>eudicotyledons</taxon>
        <taxon>Gunneridae</taxon>
        <taxon>Pentapetalae</taxon>
        <taxon>rosids</taxon>
        <taxon>fabids</taxon>
        <taxon>Celastrales</taxon>
        <taxon>Celastraceae</taxon>
        <taxon>Tripterygium</taxon>
    </lineage>
</organism>
<feature type="region of interest" description="Disordered" evidence="2">
    <location>
        <begin position="1"/>
        <end position="27"/>
    </location>
</feature>
<dbReference type="GO" id="GO:0007018">
    <property type="term" value="P:microtubule-based movement"/>
    <property type="evidence" value="ECO:0007669"/>
    <property type="project" value="InterPro"/>
</dbReference>
<evidence type="ECO:0000313" key="4">
    <source>
        <dbReference type="EMBL" id="KAF5740148.1"/>
    </source>
</evidence>
<feature type="domain" description="Tesmin/TSO1-like CXC" evidence="3">
    <location>
        <begin position="342"/>
        <end position="386"/>
    </location>
</feature>
<protein>
    <submittedName>
        <fullName evidence="4">Chromosome-associated kinesin KIF4B</fullName>
    </submittedName>
</protein>
<dbReference type="InParanoid" id="A0A7J7D1K4"/>
<keyword evidence="5" id="KW-1185">Reference proteome</keyword>
<evidence type="ECO:0000256" key="2">
    <source>
        <dbReference type="SAM" id="MobiDB-lite"/>
    </source>
</evidence>
<gene>
    <name evidence="4" type="ORF">HS088_TW11G00214</name>
</gene>
<accession>A0A7J7D1K4</accession>
<dbReference type="InterPro" id="IPR033467">
    <property type="entry name" value="Tesmin/TSO1-like_CXC"/>
</dbReference>
<feature type="compositionally biased region" description="Basic residues" evidence="2">
    <location>
        <begin position="1"/>
        <end position="10"/>
    </location>
</feature>
<feature type="compositionally biased region" description="Basic and acidic residues" evidence="2">
    <location>
        <begin position="427"/>
        <end position="437"/>
    </location>
</feature>
<dbReference type="GO" id="GO:0005875">
    <property type="term" value="C:microtubule associated complex"/>
    <property type="evidence" value="ECO:0007669"/>
    <property type="project" value="TreeGrafter"/>
</dbReference>
<dbReference type="FunCoup" id="A0A7J7D1K4">
    <property type="interactions" value="245"/>
</dbReference>
<dbReference type="Proteomes" id="UP000593562">
    <property type="component" value="Unassembled WGS sequence"/>
</dbReference>
<dbReference type="PANTHER" id="PTHR47969">
    <property type="entry name" value="CHROMOSOME-ASSOCIATED KINESIN KIF4A-RELATED"/>
    <property type="match status" value="1"/>
</dbReference>
<feature type="region of interest" description="Disordered" evidence="2">
    <location>
        <begin position="427"/>
        <end position="488"/>
    </location>
</feature>
<name>A0A7J7D1K4_TRIWF</name>
<evidence type="ECO:0000259" key="3">
    <source>
        <dbReference type="SMART" id="SM01114"/>
    </source>
</evidence>
<dbReference type="AlphaFoldDB" id="A0A7J7D1K4"/>
<dbReference type="GO" id="GO:0051231">
    <property type="term" value="P:spindle elongation"/>
    <property type="evidence" value="ECO:0007669"/>
    <property type="project" value="TreeGrafter"/>
</dbReference>
<dbReference type="GO" id="GO:0007052">
    <property type="term" value="P:mitotic spindle organization"/>
    <property type="evidence" value="ECO:0007669"/>
    <property type="project" value="TreeGrafter"/>
</dbReference>
<sequence>MKMANRRLKQKSGTSSSSPIVDDKGHCEKRINDLERENQALKKEIEELRDKMTIVSPNSDGGFQKPKEDDPYKLHVFVEKVPELKKNVNPQSQFSTSKKKNDKSGNQFQNEIKRLKAQKVQLLCKIKLDSVQFRLCKASLEKEVIQLKKGQRRNEYEMRKLLALNERQRLVLQRKTEEAALAAKRLNELLESRKALLRKTFGAQNSIKPGIQGIERELEVATRVNEIRADYERQMEEMAEEVRKFEEEAETLREENFRCLLQEKEVECRVNDSEFRDLKEEVIRLTSLISHPEIPKAQHVYLQMPEVDQSSASLQSGLQSLGVDSSGSEYSGGIVAVSGNPKPGVCCSCSKRSLCKTTKCGCLAAGGICGTSCGCAASKCTNREVFVANAGGSSQPKMVENYPGIFEKDNSAIASQGAMLPQNEPVEKPAEMNEDCGRRKKPLRDIGNTMMNTKPVKPGQKNKGRKPVKQLDTSENTEAPKKADKRRD</sequence>
<feature type="compositionally biased region" description="Basic and acidic residues" evidence="2">
    <location>
        <begin position="478"/>
        <end position="488"/>
    </location>
</feature>
<dbReference type="PANTHER" id="PTHR47969:SF6">
    <property type="entry name" value="KINESIN-LIKE PROTEIN KIN-4C"/>
    <property type="match status" value="1"/>
</dbReference>
<evidence type="ECO:0000256" key="1">
    <source>
        <dbReference type="SAM" id="Coils"/>
    </source>
</evidence>
<proteinExistence type="predicted"/>
<dbReference type="EMBL" id="JAAARO010000011">
    <property type="protein sequence ID" value="KAF5740148.1"/>
    <property type="molecule type" value="Genomic_DNA"/>
</dbReference>
<dbReference type="SMART" id="SM01114">
    <property type="entry name" value="CXC"/>
    <property type="match status" value="1"/>
</dbReference>
<dbReference type="Pfam" id="PF25764">
    <property type="entry name" value="KIF21A_4th"/>
    <property type="match status" value="1"/>
</dbReference>
<dbReference type="GO" id="GO:0003777">
    <property type="term" value="F:microtubule motor activity"/>
    <property type="evidence" value="ECO:0007669"/>
    <property type="project" value="InterPro"/>
</dbReference>
<keyword evidence="1" id="KW-0175">Coiled coil</keyword>